<dbReference type="InterPro" id="IPR023214">
    <property type="entry name" value="HAD_sf"/>
</dbReference>
<protein>
    <submittedName>
        <fullName evidence="1">HAD-IIIC family phosphatase</fullName>
    </submittedName>
</protein>
<keyword evidence="2" id="KW-1185">Reference proteome</keyword>
<dbReference type="RefSeq" id="WP_150401158.1">
    <property type="nucleotide sequence ID" value="NZ_VXLC01000003.1"/>
</dbReference>
<dbReference type="SUPFAM" id="SSF55729">
    <property type="entry name" value="Acyl-CoA N-acyltransferases (Nat)"/>
    <property type="match status" value="1"/>
</dbReference>
<organism evidence="1 2">
    <name type="scientific">Nocardia colli</name>
    <dbReference type="NCBI Taxonomy" id="2545717"/>
    <lineage>
        <taxon>Bacteria</taxon>
        <taxon>Bacillati</taxon>
        <taxon>Actinomycetota</taxon>
        <taxon>Actinomycetes</taxon>
        <taxon>Mycobacteriales</taxon>
        <taxon>Nocardiaceae</taxon>
        <taxon>Nocardia</taxon>
    </lineage>
</organism>
<evidence type="ECO:0000313" key="1">
    <source>
        <dbReference type="EMBL" id="KAA8888883.1"/>
    </source>
</evidence>
<dbReference type="OrthoDB" id="323926at2"/>
<dbReference type="InterPro" id="IPR010037">
    <property type="entry name" value="FkbH_domain"/>
</dbReference>
<dbReference type="EMBL" id="VXLC01000003">
    <property type="protein sequence ID" value="KAA8888883.1"/>
    <property type="molecule type" value="Genomic_DNA"/>
</dbReference>
<dbReference type="InterPro" id="IPR010033">
    <property type="entry name" value="HAD_SF_ppase_IIIC"/>
</dbReference>
<dbReference type="InterPro" id="IPR036412">
    <property type="entry name" value="HAD-like_sf"/>
</dbReference>
<accession>A0A5N0EIT1</accession>
<proteinExistence type="predicted"/>
<reference evidence="1 2" key="1">
    <citation type="submission" date="2019-09" db="EMBL/GenBank/DDBJ databases">
        <authorList>
            <person name="Wang X."/>
        </authorList>
    </citation>
    <scope>NUCLEOTIDE SEQUENCE [LARGE SCALE GENOMIC DNA]</scope>
    <source>
        <strain evidence="1 2">CICC 11023</strain>
    </source>
</reference>
<dbReference type="NCBIfam" id="TIGR01686">
    <property type="entry name" value="FkbH"/>
    <property type="match status" value="1"/>
</dbReference>
<dbReference type="Proteomes" id="UP000323876">
    <property type="component" value="Unassembled WGS sequence"/>
</dbReference>
<dbReference type="SUPFAM" id="SSF56784">
    <property type="entry name" value="HAD-like"/>
    <property type="match status" value="1"/>
</dbReference>
<gene>
    <name evidence="1" type="ORF">F3087_07725</name>
</gene>
<dbReference type="AlphaFoldDB" id="A0A5N0EIT1"/>
<dbReference type="Gene3D" id="3.40.50.1000">
    <property type="entry name" value="HAD superfamily/HAD-like"/>
    <property type="match status" value="1"/>
</dbReference>
<dbReference type="NCBIfam" id="TIGR01681">
    <property type="entry name" value="HAD-SF-IIIC"/>
    <property type="match status" value="1"/>
</dbReference>
<dbReference type="Gene3D" id="3.40.630.30">
    <property type="match status" value="1"/>
</dbReference>
<sequence>MSAQSAPESTRTSTIKCVVWDLDHTLWEGILLEDGDRVRLRPEVVETIVTLDQRGILHSVASRNDHDTTMAKLTELGVAQYFLYPQIGWDAKSESVAKIATSLNIGIDALAFIDDQPFEREEVAFAHPGVLCIDAVHAGELAARPEFTPKYITEDSAARRAMYLASIDRTKAEEEFTGNSEKFLATLGMEFTISRAQRKDLGRAEELVVRTNQLNSTGIMYSAEELADRCDSDRHLLLMAELKDVYGSYGQIGLASVELGEREWKLELLLMSCRVMSRGVGTVLLNHTVRLAQQSGARLVAAFVPTGRNRIMYVTYRFAGFEELGERDGVQVLGAPLSAPPEPPEYLKLSTGPGV</sequence>
<evidence type="ECO:0000313" key="2">
    <source>
        <dbReference type="Proteomes" id="UP000323876"/>
    </source>
</evidence>
<comment type="caution">
    <text evidence="1">The sequence shown here is derived from an EMBL/GenBank/DDBJ whole genome shotgun (WGS) entry which is preliminary data.</text>
</comment>
<dbReference type="InterPro" id="IPR016181">
    <property type="entry name" value="Acyl_CoA_acyltransferase"/>
</dbReference>
<name>A0A5N0EIT1_9NOCA</name>